<reference evidence="3" key="1">
    <citation type="submission" date="2016-10" db="EMBL/GenBank/DDBJ databases">
        <authorList>
            <person name="Varghese N."/>
            <person name="Submissions S."/>
        </authorList>
    </citation>
    <scope>NUCLEOTIDE SEQUENCE [LARGE SCALE GENOMIC DNA]</scope>
    <source>
        <strain evidence="3">IBRC-M10078</strain>
    </source>
</reference>
<dbReference type="InterPro" id="IPR017850">
    <property type="entry name" value="Alkaline_phosphatase_core_sf"/>
</dbReference>
<evidence type="ECO:0000313" key="3">
    <source>
        <dbReference type="Proteomes" id="UP000199159"/>
    </source>
</evidence>
<protein>
    <submittedName>
        <fullName evidence="2">Predicted pyrophosphatase or phosphodiesterase, AlkP superfamily</fullName>
    </submittedName>
</protein>
<dbReference type="SUPFAM" id="SSF53649">
    <property type="entry name" value="Alkaline phosphatase-like"/>
    <property type="match status" value="1"/>
</dbReference>
<sequence length="524" mass="59613">MYKFLLILLIIVIIIIVLYMVAIKNEGTTSHQLEQSVSNPSKRVVMIIIDSLMNEALQAKINEGKAPAFKYLINNGRYYPHMVTSYPTMSVVIDSTLLTGTYADQHKVPALVWYDTKEQKFVSYGSAAKEIMKLGGKRVLHESVFNLNQKHLSQDVKTIHEEVTGESASINTLVYRGNHTKPLNIPKLLNVFGLFDKNETVQAPTYFSYGLLSLLDPSNKNFQLWQAFGFNDQFATQELRYLIQHNRLPAFSLVYLSDNDKEVHKNGSNEAKGIEAADRQLQSILNMYDSWEEAIQENVWIVMGDSGQTDISSKKEEALIDLRELLQDFKIHEINKPVQKDDQIVLGLNERMTFIYLLDEQVTIENITKRLINDKRIDHLAWKAGEFIHVVSGNHEGLLSFKPSGSYTDQYEQTWTIEGNTSILDLSVSQDNQISYDDYPDGLARLYSSFHSHSGTYIVANAKPGYEFIGEGSPRHVGGASHGSLHKQDTFFPMIVVGTDEQLKHERMVDLKEWILRILGENNE</sequence>
<evidence type="ECO:0000256" key="1">
    <source>
        <dbReference type="SAM" id="Phobius"/>
    </source>
</evidence>
<gene>
    <name evidence="2" type="ORF">SAMN05216565_103328</name>
</gene>
<dbReference type="AlphaFoldDB" id="A0A1H0T904"/>
<keyword evidence="1" id="KW-0472">Membrane</keyword>
<keyword evidence="1" id="KW-1133">Transmembrane helix</keyword>
<feature type="transmembrane region" description="Helical" evidence="1">
    <location>
        <begin position="5"/>
        <end position="23"/>
    </location>
</feature>
<dbReference type="Pfam" id="PF01663">
    <property type="entry name" value="Phosphodiest"/>
    <property type="match status" value="1"/>
</dbReference>
<dbReference type="Gene3D" id="3.40.720.10">
    <property type="entry name" value="Alkaline Phosphatase, subunit A"/>
    <property type="match status" value="1"/>
</dbReference>
<dbReference type="PANTHER" id="PTHR10151">
    <property type="entry name" value="ECTONUCLEOTIDE PYROPHOSPHATASE/PHOSPHODIESTERASE"/>
    <property type="match status" value="1"/>
</dbReference>
<keyword evidence="3" id="KW-1185">Reference proteome</keyword>
<organism evidence="2 3">
    <name type="scientific">Litchfieldia salsa</name>
    <dbReference type="NCBI Taxonomy" id="930152"/>
    <lineage>
        <taxon>Bacteria</taxon>
        <taxon>Bacillati</taxon>
        <taxon>Bacillota</taxon>
        <taxon>Bacilli</taxon>
        <taxon>Bacillales</taxon>
        <taxon>Bacillaceae</taxon>
        <taxon>Litchfieldia</taxon>
    </lineage>
</organism>
<keyword evidence="1" id="KW-0812">Transmembrane</keyword>
<accession>A0A1H0T904</accession>
<proteinExistence type="predicted"/>
<dbReference type="STRING" id="930152.SAMN05216565_103328"/>
<dbReference type="Proteomes" id="UP000199159">
    <property type="component" value="Unassembled WGS sequence"/>
</dbReference>
<name>A0A1H0T904_9BACI</name>
<dbReference type="PANTHER" id="PTHR10151:SF120">
    <property type="entry name" value="BIS(5'-ADENOSYL)-TRIPHOSPHATASE"/>
    <property type="match status" value="1"/>
</dbReference>
<dbReference type="GO" id="GO:0016787">
    <property type="term" value="F:hydrolase activity"/>
    <property type="evidence" value="ECO:0007669"/>
    <property type="project" value="UniProtKB-ARBA"/>
</dbReference>
<evidence type="ECO:0000313" key="2">
    <source>
        <dbReference type="EMBL" id="SDP49976.1"/>
    </source>
</evidence>
<dbReference type="InterPro" id="IPR002591">
    <property type="entry name" value="Phosphodiest/P_Trfase"/>
</dbReference>
<dbReference type="EMBL" id="FNJU01000003">
    <property type="protein sequence ID" value="SDP49976.1"/>
    <property type="molecule type" value="Genomic_DNA"/>
</dbReference>
<dbReference type="RefSeq" id="WP_238457219.1">
    <property type="nucleotide sequence ID" value="NZ_FNJU01000003.1"/>
</dbReference>